<proteinExistence type="predicted"/>
<dbReference type="Proteomes" id="UP000026915">
    <property type="component" value="Chromosome 5"/>
</dbReference>
<gene>
    <name evidence="1" type="ORF">TCM_026479</name>
</gene>
<accession>A0A061F9T0</accession>
<protein>
    <recommendedName>
        <fullName evidence="3">Cysteine-rich RLK (RECEPTOR-like protein kinase) 8</fullName>
    </recommendedName>
</protein>
<evidence type="ECO:0000313" key="1">
    <source>
        <dbReference type="EMBL" id="EOY11239.1"/>
    </source>
</evidence>
<dbReference type="HOGENOM" id="CLU_001650_6_2_1"/>
<sequence length="147" mass="16217">MLAVIIHTFQAESKRQVDTIKLTGFSDSDWAGSVEDSKSTAGYIFHLGNAAFSWYSGKQDVVAQSTAEAEYIAAAAATNQAIWLRKLLCDMNFNQNEATEVFVDNKSAIAIAKNPVHHGRTKHINVKYHAIREAEKEGEVSIQQCNS</sequence>
<dbReference type="STRING" id="3641.A0A061F9T0"/>
<organism evidence="1 2">
    <name type="scientific">Theobroma cacao</name>
    <name type="common">Cacao</name>
    <name type="synonym">Cocoa</name>
    <dbReference type="NCBI Taxonomy" id="3641"/>
    <lineage>
        <taxon>Eukaryota</taxon>
        <taxon>Viridiplantae</taxon>
        <taxon>Streptophyta</taxon>
        <taxon>Embryophyta</taxon>
        <taxon>Tracheophyta</taxon>
        <taxon>Spermatophyta</taxon>
        <taxon>Magnoliopsida</taxon>
        <taxon>eudicotyledons</taxon>
        <taxon>Gunneridae</taxon>
        <taxon>Pentapetalae</taxon>
        <taxon>rosids</taxon>
        <taxon>malvids</taxon>
        <taxon>Malvales</taxon>
        <taxon>Malvaceae</taxon>
        <taxon>Byttnerioideae</taxon>
        <taxon>Theobroma</taxon>
    </lineage>
</organism>
<dbReference type="CDD" id="cd09272">
    <property type="entry name" value="RNase_HI_RT_Ty1"/>
    <property type="match status" value="1"/>
</dbReference>
<evidence type="ECO:0000313" key="2">
    <source>
        <dbReference type="Proteomes" id="UP000026915"/>
    </source>
</evidence>
<dbReference type="InParanoid" id="A0A061F9T0"/>
<dbReference type="EMBL" id="CM001883">
    <property type="protein sequence ID" value="EOY11239.1"/>
    <property type="molecule type" value="Genomic_DNA"/>
</dbReference>
<dbReference type="eggNOG" id="KOG0017">
    <property type="taxonomic scope" value="Eukaryota"/>
</dbReference>
<dbReference type="AlphaFoldDB" id="A0A061F9T0"/>
<keyword evidence="2" id="KW-1185">Reference proteome</keyword>
<reference evidence="1 2" key="1">
    <citation type="journal article" date="2013" name="Genome Biol.">
        <title>The genome sequence of the most widely cultivated cacao type and its use to identify candidate genes regulating pod color.</title>
        <authorList>
            <person name="Motamayor J.C."/>
            <person name="Mockaitis K."/>
            <person name="Schmutz J."/>
            <person name="Haiminen N."/>
            <person name="Iii D.L."/>
            <person name="Cornejo O."/>
            <person name="Findley S.D."/>
            <person name="Zheng P."/>
            <person name="Utro F."/>
            <person name="Royaert S."/>
            <person name="Saski C."/>
            <person name="Jenkins J."/>
            <person name="Podicheti R."/>
            <person name="Zhao M."/>
            <person name="Scheffler B.E."/>
            <person name="Stack J.C."/>
            <person name="Feltus F.A."/>
            <person name="Mustiga G.M."/>
            <person name="Amores F."/>
            <person name="Phillips W."/>
            <person name="Marelli J.P."/>
            <person name="May G.D."/>
            <person name="Shapiro H."/>
            <person name="Ma J."/>
            <person name="Bustamante C.D."/>
            <person name="Schnell R.J."/>
            <person name="Main D."/>
            <person name="Gilbert D."/>
            <person name="Parida L."/>
            <person name="Kuhn D.N."/>
        </authorList>
    </citation>
    <scope>NUCLEOTIDE SEQUENCE [LARGE SCALE GENOMIC DNA]</scope>
    <source>
        <strain evidence="2">cv. Matina 1-6</strain>
    </source>
</reference>
<dbReference type="Gramene" id="EOY11239">
    <property type="protein sequence ID" value="EOY11239"/>
    <property type="gene ID" value="TCM_026479"/>
</dbReference>
<dbReference type="PANTHER" id="PTHR11439">
    <property type="entry name" value="GAG-POL-RELATED RETROTRANSPOSON"/>
    <property type="match status" value="1"/>
</dbReference>
<name>A0A061F9T0_THECC</name>
<evidence type="ECO:0008006" key="3">
    <source>
        <dbReference type="Google" id="ProtNLM"/>
    </source>
</evidence>
<dbReference type="PANTHER" id="PTHR11439:SF502">
    <property type="entry name" value="SECRETED RXLR EFFECTOR PROTEIN 161-LIKE"/>
    <property type="match status" value="1"/>
</dbReference>
<dbReference type="OMA" id="CRKQSCV"/>